<dbReference type="AlphaFoldDB" id="A0A427B998"/>
<name>A0A427B998_ENSVE</name>
<evidence type="ECO:0000313" key="2">
    <source>
        <dbReference type="EMBL" id="RRT85034.1"/>
    </source>
</evidence>
<accession>A0A427B998</accession>
<evidence type="ECO:0000256" key="1">
    <source>
        <dbReference type="SAM" id="MobiDB-lite"/>
    </source>
</evidence>
<dbReference type="EMBL" id="KV875572">
    <property type="protein sequence ID" value="RZR71702.1"/>
    <property type="molecule type" value="Genomic_DNA"/>
</dbReference>
<feature type="region of interest" description="Disordered" evidence="1">
    <location>
        <begin position="17"/>
        <end position="48"/>
    </location>
</feature>
<protein>
    <submittedName>
        <fullName evidence="2">Uncharacterized protein</fullName>
    </submittedName>
</protein>
<gene>
    <name evidence="2" type="ORF">B296_00002470</name>
    <name evidence="3" type="ORF">BHM03_00006482</name>
</gene>
<reference evidence="2 4" key="1">
    <citation type="journal article" date="2014" name="Agronomy (Basel)">
        <title>A Draft Genome Sequence for Ensete ventricosum, the Drought-Tolerant Tree Against Hunger.</title>
        <authorList>
            <person name="Harrison J."/>
            <person name="Moore K.A."/>
            <person name="Paszkiewicz K."/>
            <person name="Jones T."/>
            <person name="Grant M."/>
            <person name="Ambacheew D."/>
            <person name="Muzemil S."/>
            <person name="Studholme D.J."/>
        </authorList>
    </citation>
    <scope>NUCLEOTIDE SEQUENCE [LARGE SCALE GENOMIC DNA]</scope>
</reference>
<reference evidence="2" key="3">
    <citation type="submission" date="2018-09" db="EMBL/GenBank/DDBJ databases">
        <authorList>
            <person name="Harrison J."/>
            <person name="Moore K.A."/>
            <person name="Paszkiewicz K."/>
            <person name="Jones T."/>
            <person name="Grant M."/>
            <person name="Ambacheew D."/>
            <person name="Muzemil S."/>
            <person name="Studholme D."/>
        </authorList>
    </citation>
    <scope>NUCLEOTIDE SEQUENCE</scope>
</reference>
<sequence>MNFRIQPSNRHLLYNSRITTDIGGPKKDRRYGDLDGGGEEGDRRKSMLTSCEKTEDEVFHIYNEWREKGGRGDGEGRSNRCLVSSSLGSDPNQCFAFGPFKSELGSLCFVRYMRE</sequence>
<dbReference type="Proteomes" id="UP000290560">
    <property type="component" value="Unassembled WGS sequence"/>
</dbReference>
<dbReference type="Proteomes" id="UP000287651">
    <property type="component" value="Unassembled WGS sequence"/>
</dbReference>
<proteinExistence type="predicted"/>
<evidence type="ECO:0000313" key="3">
    <source>
        <dbReference type="EMBL" id="RZR71702.1"/>
    </source>
</evidence>
<feature type="compositionally biased region" description="Basic and acidic residues" evidence="1">
    <location>
        <begin position="24"/>
        <end position="33"/>
    </location>
</feature>
<organism evidence="2 4">
    <name type="scientific">Ensete ventricosum</name>
    <name type="common">Abyssinian banana</name>
    <name type="synonym">Musa ensete</name>
    <dbReference type="NCBI Taxonomy" id="4639"/>
    <lineage>
        <taxon>Eukaryota</taxon>
        <taxon>Viridiplantae</taxon>
        <taxon>Streptophyta</taxon>
        <taxon>Embryophyta</taxon>
        <taxon>Tracheophyta</taxon>
        <taxon>Spermatophyta</taxon>
        <taxon>Magnoliopsida</taxon>
        <taxon>Liliopsida</taxon>
        <taxon>Zingiberales</taxon>
        <taxon>Musaceae</taxon>
        <taxon>Ensete</taxon>
    </lineage>
</organism>
<evidence type="ECO:0000313" key="4">
    <source>
        <dbReference type="Proteomes" id="UP000287651"/>
    </source>
</evidence>
<feature type="non-terminal residue" evidence="2">
    <location>
        <position position="115"/>
    </location>
</feature>
<dbReference type="EMBL" id="AMZH03000189">
    <property type="protein sequence ID" value="RRT85034.1"/>
    <property type="molecule type" value="Genomic_DNA"/>
</dbReference>
<reference evidence="3" key="2">
    <citation type="journal article" date="2018" name="Data Brief">
        <title>Genome sequence data from 17 accessions of Ensete ventricosum, a staple food crop for millions in Ethiopia.</title>
        <authorList>
            <person name="Yemataw Z."/>
            <person name="Muzemil S."/>
            <person name="Ambachew D."/>
            <person name="Tripathi L."/>
            <person name="Tesfaye K."/>
            <person name="Chala A."/>
            <person name="Farbos A."/>
            <person name="O'Neill P."/>
            <person name="Moore K."/>
            <person name="Grant M."/>
            <person name="Studholme D.J."/>
        </authorList>
    </citation>
    <scope>NUCLEOTIDE SEQUENCE [LARGE SCALE GENOMIC DNA]</scope>
    <source>
        <tissue evidence="3">Leaf</tissue>
    </source>
</reference>